<dbReference type="EMBL" id="JACHLD010000002">
    <property type="protein sequence ID" value="MBB4802055.1"/>
    <property type="molecule type" value="Genomic_DNA"/>
</dbReference>
<protein>
    <recommendedName>
        <fullName evidence="3">Lipoprotein</fullName>
    </recommendedName>
</protein>
<reference evidence="1 2" key="1">
    <citation type="submission" date="2020-08" db="EMBL/GenBank/DDBJ databases">
        <title>Functional genomics of gut bacteria from endangered species of beetles.</title>
        <authorList>
            <person name="Carlos-Shanley C."/>
        </authorList>
    </citation>
    <scope>NUCLEOTIDE SEQUENCE [LARGE SCALE GENOMIC DNA]</scope>
    <source>
        <strain evidence="1 2">S00142</strain>
    </source>
</reference>
<evidence type="ECO:0000313" key="1">
    <source>
        <dbReference type="EMBL" id="MBB4802055.1"/>
    </source>
</evidence>
<name>A0A7W7N6Q6_9FLAO</name>
<dbReference type="AlphaFoldDB" id="A0A7W7N6Q6"/>
<organism evidence="1 2">
    <name type="scientific">Flavobacterium nitrogenifigens</name>
    <dbReference type="NCBI Taxonomy" id="1617283"/>
    <lineage>
        <taxon>Bacteria</taxon>
        <taxon>Pseudomonadati</taxon>
        <taxon>Bacteroidota</taxon>
        <taxon>Flavobacteriia</taxon>
        <taxon>Flavobacteriales</taxon>
        <taxon>Flavobacteriaceae</taxon>
        <taxon>Flavobacterium</taxon>
    </lineage>
</organism>
<evidence type="ECO:0000313" key="2">
    <source>
        <dbReference type="Proteomes" id="UP000561681"/>
    </source>
</evidence>
<accession>A0A7W7N6Q6</accession>
<dbReference type="PROSITE" id="PS51257">
    <property type="entry name" value="PROKAR_LIPOPROTEIN"/>
    <property type="match status" value="1"/>
</dbReference>
<comment type="caution">
    <text evidence="1">The sequence shown here is derived from an EMBL/GenBank/DDBJ whole genome shotgun (WGS) entry which is preliminary data.</text>
</comment>
<sequence length="111" mass="13131">MGMEKFRSKFFIFISILFFASCVPNEEKVLSEAYAQFNYQVNDLKLDSNEFNGPVKLIKDSRGTYPRKNHILYGWNRVVKMKTIWIYVEVDTTFTKEPSVSYSDNFFETLK</sequence>
<proteinExistence type="predicted"/>
<evidence type="ECO:0008006" key="3">
    <source>
        <dbReference type="Google" id="ProtNLM"/>
    </source>
</evidence>
<dbReference type="Proteomes" id="UP000561681">
    <property type="component" value="Unassembled WGS sequence"/>
</dbReference>
<dbReference type="RefSeq" id="WP_184161175.1">
    <property type="nucleotide sequence ID" value="NZ_JACHLD010000002.1"/>
</dbReference>
<gene>
    <name evidence="1" type="ORF">HNP37_002116</name>
</gene>
<keyword evidence="2" id="KW-1185">Reference proteome</keyword>